<name>A0AA40DWT0_9PEZI</name>
<evidence type="ECO:0000313" key="3">
    <source>
        <dbReference type="Proteomes" id="UP001172159"/>
    </source>
</evidence>
<reference evidence="2" key="1">
    <citation type="submission" date="2023-06" db="EMBL/GenBank/DDBJ databases">
        <title>Genome-scale phylogeny and comparative genomics of the fungal order Sordariales.</title>
        <authorList>
            <consortium name="Lawrence Berkeley National Laboratory"/>
            <person name="Hensen N."/>
            <person name="Bonometti L."/>
            <person name="Westerberg I."/>
            <person name="Brannstrom I.O."/>
            <person name="Guillou S."/>
            <person name="Cros-Aarteil S."/>
            <person name="Calhoun S."/>
            <person name="Haridas S."/>
            <person name="Kuo A."/>
            <person name="Mondo S."/>
            <person name="Pangilinan J."/>
            <person name="Riley R."/>
            <person name="Labutti K."/>
            <person name="Andreopoulos B."/>
            <person name="Lipzen A."/>
            <person name="Chen C."/>
            <person name="Yanf M."/>
            <person name="Daum C."/>
            <person name="Ng V."/>
            <person name="Clum A."/>
            <person name="Steindorff A."/>
            <person name="Ohm R."/>
            <person name="Martin F."/>
            <person name="Silar P."/>
            <person name="Natvig D."/>
            <person name="Lalanne C."/>
            <person name="Gautier V."/>
            <person name="Ament-Velasquez S.L."/>
            <person name="Kruys A."/>
            <person name="Hutchinson M.I."/>
            <person name="Powell A.J."/>
            <person name="Barry K."/>
            <person name="Miller A.N."/>
            <person name="Grigoriev I.V."/>
            <person name="Debuchy R."/>
            <person name="Gladieux P."/>
            <person name="Thoren M.H."/>
            <person name="Johannesson H."/>
        </authorList>
    </citation>
    <scope>NUCLEOTIDE SEQUENCE</scope>
    <source>
        <strain evidence="2">CBS 540.89</strain>
    </source>
</reference>
<protein>
    <recommendedName>
        <fullName evidence="4">RRM domain-containing protein</fullName>
    </recommendedName>
</protein>
<gene>
    <name evidence="2" type="ORF">B0T21DRAFT_386796</name>
</gene>
<dbReference type="SUPFAM" id="SSF54928">
    <property type="entry name" value="RNA-binding domain, RBD"/>
    <property type="match status" value="1"/>
</dbReference>
<feature type="compositionally biased region" description="Basic residues" evidence="1">
    <location>
        <begin position="66"/>
        <end position="76"/>
    </location>
</feature>
<feature type="region of interest" description="Disordered" evidence="1">
    <location>
        <begin position="267"/>
        <end position="343"/>
    </location>
</feature>
<comment type="caution">
    <text evidence="2">The sequence shown here is derived from an EMBL/GenBank/DDBJ whole genome shotgun (WGS) entry which is preliminary data.</text>
</comment>
<proteinExistence type="predicted"/>
<dbReference type="InterPro" id="IPR012677">
    <property type="entry name" value="Nucleotide-bd_a/b_plait_sf"/>
</dbReference>
<feature type="compositionally biased region" description="Low complexity" evidence="1">
    <location>
        <begin position="143"/>
        <end position="160"/>
    </location>
</feature>
<feature type="compositionally biased region" description="Polar residues" evidence="1">
    <location>
        <begin position="273"/>
        <end position="284"/>
    </location>
</feature>
<sequence length="343" mass="35987">MAPTKDTAKKAAADFEKIIQDGRARKKNEALAAKIFSTDRHSSTPGSNGKASKATAPGGWLASRAGVKKQPPKGPRHSTGNINGEWTHDLHTQPPKGPKAMNSGNTSSLAARISNPNGPPSHAPTGPKAKRRAAQIVSGLERSGFGQNQPPQGPKQKSQNIPIKKSQNVPTGPSANSTFNKGISIRGLAGPYVVMAQNFAPGTTAADIESAMTPVGGIITSCRVLKQSPIVIAEVIFESKDGADNVIAIFDKQTADGRVLSVYHKVPNVPAPRSNSQSNRNSGWDQDDSVVDGSWGFDEPMQVDANGSSSSSGGNGKPPPTGPSLYSDSLVSKTNRWGRGFKR</sequence>
<organism evidence="2 3">
    <name type="scientific">Apiosordaria backusii</name>
    <dbReference type="NCBI Taxonomy" id="314023"/>
    <lineage>
        <taxon>Eukaryota</taxon>
        <taxon>Fungi</taxon>
        <taxon>Dikarya</taxon>
        <taxon>Ascomycota</taxon>
        <taxon>Pezizomycotina</taxon>
        <taxon>Sordariomycetes</taxon>
        <taxon>Sordariomycetidae</taxon>
        <taxon>Sordariales</taxon>
        <taxon>Lasiosphaeriaceae</taxon>
        <taxon>Apiosordaria</taxon>
    </lineage>
</organism>
<dbReference type="EMBL" id="JAUKTV010000014">
    <property type="protein sequence ID" value="KAK0716497.1"/>
    <property type="molecule type" value="Genomic_DNA"/>
</dbReference>
<dbReference type="InterPro" id="IPR035979">
    <property type="entry name" value="RBD_domain_sf"/>
</dbReference>
<dbReference type="Proteomes" id="UP001172159">
    <property type="component" value="Unassembled WGS sequence"/>
</dbReference>
<dbReference type="AlphaFoldDB" id="A0AA40DWT0"/>
<evidence type="ECO:0000256" key="1">
    <source>
        <dbReference type="SAM" id="MobiDB-lite"/>
    </source>
</evidence>
<feature type="compositionally biased region" description="Polar residues" evidence="1">
    <location>
        <begin position="165"/>
        <end position="177"/>
    </location>
</feature>
<dbReference type="Gene3D" id="3.30.70.330">
    <property type="match status" value="1"/>
</dbReference>
<dbReference type="GO" id="GO:0003676">
    <property type="term" value="F:nucleic acid binding"/>
    <property type="evidence" value="ECO:0007669"/>
    <property type="project" value="InterPro"/>
</dbReference>
<feature type="region of interest" description="Disordered" evidence="1">
    <location>
        <begin position="30"/>
        <end position="177"/>
    </location>
</feature>
<dbReference type="CDD" id="cd00590">
    <property type="entry name" value="RRM_SF"/>
    <property type="match status" value="1"/>
</dbReference>
<evidence type="ECO:0000313" key="2">
    <source>
        <dbReference type="EMBL" id="KAK0716497.1"/>
    </source>
</evidence>
<feature type="compositionally biased region" description="Polar residues" evidence="1">
    <location>
        <begin position="326"/>
        <end position="335"/>
    </location>
</feature>
<evidence type="ECO:0008006" key="4">
    <source>
        <dbReference type="Google" id="ProtNLM"/>
    </source>
</evidence>
<keyword evidence="3" id="KW-1185">Reference proteome</keyword>
<accession>A0AA40DWT0</accession>